<reference evidence="2" key="2">
    <citation type="submission" date="2025-08" db="UniProtKB">
        <authorList>
            <consortium name="Ensembl"/>
        </authorList>
    </citation>
    <scope>IDENTIFICATION</scope>
</reference>
<reference evidence="2" key="3">
    <citation type="submission" date="2025-09" db="UniProtKB">
        <authorList>
            <consortium name="Ensembl"/>
        </authorList>
    </citation>
    <scope>IDENTIFICATION</scope>
</reference>
<name>A0A8C5I4R0_GOUWI</name>
<proteinExistence type="predicted"/>
<dbReference type="Proteomes" id="UP000694680">
    <property type="component" value="Chromosome 4"/>
</dbReference>
<organism evidence="2 3">
    <name type="scientific">Gouania willdenowi</name>
    <name type="common">Blunt-snouted clingfish</name>
    <name type="synonym">Lepadogaster willdenowi</name>
    <dbReference type="NCBI Taxonomy" id="441366"/>
    <lineage>
        <taxon>Eukaryota</taxon>
        <taxon>Metazoa</taxon>
        <taxon>Chordata</taxon>
        <taxon>Craniata</taxon>
        <taxon>Vertebrata</taxon>
        <taxon>Euteleostomi</taxon>
        <taxon>Actinopterygii</taxon>
        <taxon>Neopterygii</taxon>
        <taxon>Teleostei</taxon>
        <taxon>Neoteleostei</taxon>
        <taxon>Acanthomorphata</taxon>
        <taxon>Ovalentaria</taxon>
        <taxon>Blenniimorphae</taxon>
        <taxon>Blenniiformes</taxon>
        <taxon>Gobiesocoidei</taxon>
        <taxon>Gobiesocidae</taxon>
        <taxon>Gobiesocinae</taxon>
        <taxon>Gouania</taxon>
    </lineage>
</organism>
<dbReference type="PANTHER" id="PTHR14690">
    <property type="entry name" value="IQ MOTIF CONTAINING WITH AAA DOMAIN 1"/>
    <property type="match status" value="1"/>
</dbReference>
<reference evidence="2" key="1">
    <citation type="submission" date="2020-06" db="EMBL/GenBank/DDBJ databases">
        <authorList>
            <consortium name="Wellcome Sanger Institute Data Sharing"/>
        </authorList>
    </citation>
    <scope>NUCLEOTIDE SEQUENCE [LARGE SCALE GENOMIC DNA]</scope>
</reference>
<sequence>MSLRAYNQMWAGAQLELSRLLSEELPTEPARPEKDRVVFFQRVGLLYVRYLKLFRQMEKLYDLMVHPQKRRLIRAIVDGVIGRLLELKNEMVEKEFSEYHYMDDIIHDLKLTPNDLEIPIPHYFLTECPKEVKERKALVADILKTLAVTESPEPLTFKNMSQEEAIKVIQVAERARQGRLRAKLNEESRNMNRMYWTKNPATVNTDLAAISIQKVWRGYAQRKRTNAARAEEMIFLEMALDPKYELPRPAEISAMKSENSNREKRDEFEEAYQKSIVTVTNELLQNEGHNMSQTMKELIRQWFIECRNATGTFPDYPDAEDGGSALIFTEKDPQQLKEELAAKKEEQSNKPKAKEEKKDKGKKDKEKIKEVSYNNTLLIHYFCMLQCKLFCTCTYKV</sequence>
<feature type="region of interest" description="Disordered" evidence="1">
    <location>
        <begin position="342"/>
        <end position="366"/>
    </location>
</feature>
<dbReference type="Ensembl" id="ENSGWIT00000059813.1">
    <property type="protein sequence ID" value="ENSGWIP00000055557.1"/>
    <property type="gene ID" value="ENSGWIG00000026425.1"/>
</dbReference>
<evidence type="ECO:0000256" key="1">
    <source>
        <dbReference type="SAM" id="MobiDB-lite"/>
    </source>
</evidence>
<dbReference type="PROSITE" id="PS50096">
    <property type="entry name" value="IQ"/>
    <property type="match status" value="1"/>
</dbReference>
<keyword evidence="3" id="KW-1185">Reference proteome</keyword>
<dbReference type="AlphaFoldDB" id="A0A8C5I4R0"/>
<dbReference type="CDD" id="cd23767">
    <property type="entry name" value="IQCD"/>
    <property type="match status" value="1"/>
</dbReference>
<evidence type="ECO:0000313" key="2">
    <source>
        <dbReference type="Ensembl" id="ENSGWIP00000055557.1"/>
    </source>
</evidence>
<dbReference type="PANTHER" id="PTHR14690:SF10">
    <property type="entry name" value="IQ AND AAA DOMAIN-CONTAINING PROTEIN-LIKE"/>
    <property type="match status" value="1"/>
</dbReference>
<evidence type="ECO:0000313" key="3">
    <source>
        <dbReference type="Proteomes" id="UP000694680"/>
    </source>
</evidence>
<accession>A0A8C5I4R0</accession>
<protein>
    <submittedName>
        <fullName evidence="2">Zgc:153738</fullName>
    </submittedName>
</protein>
<dbReference type="InterPro" id="IPR052267">
    <property type="entry name" value="N-DRC_Component"/>
</dbReference>